<name>A0A2S2QLM6_9HEMI</name>
<keyword evidence="1" id="KW-0812">Transmembrane</keyword>
<reference evidence="2" key="1">
    <citation type="submission" date="2018-04" db="EMBL/GenBank/DDBJ databases">
        <title>Transcriptome assembly of Sipha flava.</title>
        <authorList>
            <person name="Scully E.D."/>
            <person name="Geib S.M."/>
            <person name="Palmer N.A."/>
            <person name="Koch K."/>
            <person name="Bradshaw J."/>
            <person name="Heng-Moss T."/>
            <person name="Sarath G."/>
        </authorList>
    </citation>
    <scope>NUCLEOTIDE SEQUENCE</scope>
</reference>
<dbReference type="EMBL" id="GGMS01009227">
    <property type="protein sequence ID" value="MBY78430.1"/>
    <property type="molecule type" value="Transcribed_RNA"/>
</dbReference>
<accession>A0A2S2QLM6</accession>
<keyword evidence="1" id="KW-1133">Transmembrane helix</keyword>
<keyword evidence="1" id="KW-0472">Membrane</keyword>
<sequence length="133" mass="15289">MFSSLFGYISLFFQVMLSVSQKFKKFGCFHFIVVTLRNFIVILVSGGHRLHGERRRHHLVRLLLSVFACTQPNLIRLQPFRQNHVFCARVNFITCLGGHLPTAIVQNVVSLCLFFVSTVDFVGDYSAKLYLTF</sequence>
<gene>
    <name evidence="2" type="ORF">g.138128</name>
</gene>
<dbReference type="AlphaFoldDB" id="A0A2S2QLM6"/>
<evidence type="ECO:0000313" key="2">
    <source>
        <dbReference type="EMBL" id="MBY78430.1"/>
    </source>
</evidence>
<feature type="transmembrane region" description="Helical" evidence="1">
    <location>
        <begin position="28"/>
        <end position="46"/>
    </location>
</feature>
<organism evidence="2">
    <name type="scientific">Sipha flava</name>
    <name type="common">yellow sugarcane aphid</name>
    <dbReference type="NCBI Taxonomy" id="143950"/>
    <lineage>
        <taxon>Eukaryota</taxon>
        <taxon>Metazoa</taxon>
        <taxon>Ecdysozoa</taxon>
        <taxon>Arthropoda</taxon>
        <taxon>Hexapoda</taxon>
        <taxon>Insecta</taxon>
        <taxon>Pterygota</taxon>
        <taxon>Neoptera</taxon>
        <taxon>Paraneoptera</taxon>
        <taxon>Hemiptera</taxon>
        <taxon>Sternorrhyncha</taxon>
        <taxon>Aphidomorpha</taxon>
        <taxon>Aphidoidea</taxon>
        <taxon>Aphididae</taxon>
        <taxon>Sipha</taxon>
    </lineage>
</organism>
<evidence type="ECO:0000256" key="1">
    <source>
        <dbReference type="SAM" id="Phobius"/>
    </source>
</evidence>
<proteinExistence type="predicted"/>
<protein>
    <submittedName>
        <fullName evidence="2">Uncharacterized protein</fullName>
    </submittedName>
</protein>